<keyword evidence="3" id="KW-1185">Reference proteome</keyword>
<evidence type="ECO:0008006" key="4">
    <source>
        <dbReference type="Google" id="ProtNLM"/>
    </source>
</evidence>
<feature type="transmembrane region" description="Helical" evidence="1">
    <location>
        <begin position="33"/>
        <end position="53"/>
    </location>
</feature>
<accession>A0ABT4DI08</accession>
<organism evidence="2 3">
    <name type="scientific">Fusobacterium simiae</name>
    <dbReference type="NCBI Taxonomy" id="855"/>
    <lineage>
        <taxon>Bacteria</taxon>
        <taxon>Fusobacteriati</taxon>
        <taxon>Fusobacteriota</taxon>
        <taxon>Fusobacteriia</taxon>
        <taxon>Fusobacteriales</taxon>
        <taxon>Fusobacteriaceae</taxon>
        <taxon>Fusobacterium</taxon>
    </lineage>
</organism>
<evidence type="ECO:0000313" key="2">
    <source>
        <dbReference type="EMBL" id="MCY7008235.1"/>
    </source>
</evidence>
<evidence type="ECO:0000256" key="1">
    <source>
        <dbReference type="SAM" id="Phobius"/>
    </source>
</evidence>
<proteinExistence type="predicted"/>
<sequence length="59" mass="6643">MELAILIIVVSVLVIIVNFFLLIFKRKSAYFKNILFGFLFLAIGSFIFMMSALKGVPKG</sequence>
<name>A0ABT4DI08_FUSSI</name>
<gene>
    <name evidence="2" type="ORF">OCK72_06125</name>
</gene>
<keyword evidence="1" id="KW-0472">Membrane</keyword>
<feature type="transmembrane region" description="Helical" evidence="1">
    <location>
        <begin position="6"/>
        <end position="24"/>
    </location>
</feature>
<protein>
    <recommendedName>
        <fullName evidence="4">DUF2759 domain-containing protein</fullName>
    </recommendedName>
</protein>
<evidence type="ECO:0000313" key="3">
    <source>
        <dbReference type="Proteomes" id="UP001062738"/>
    </source>
</evidence>
<dbReference type="Proteomes" id="UP001062738">
    <property type="component" value="Unassembled WGS sequence"/>
</dbReference>
<comment type="caution">
    <text evidence="2">The sequence shown here is derived from an EMBL/GenBank/DDBJ whole genome shotgun (WGS) entry which is preliminary data.</text>
</comment>
<keyword evidence="1" id="KW-1133">Transmembrane helix</keyword>
<keyword evidence="1" id="KW-0812">Transmembrane</keyword>
<reference evidence="2" key="1">
    <citation type="submission" date="2022-09" db="EMBL/GenBank/DDBJ databases">
        <authorList>
            <person name="Zoaiter M."/>
        </authorList>
    </citation>
    <scope>NUCLEOTIDE SEQUENCE</scope>
    <source>
        <strain evidence="2">DSM 19848</strain>
    </source>
</reference>
<dbReference type="RefSeq" id="WP_029758965.1">
    <property type="nucleotide sequence ID" value="NZ_JAOXXL010000015.1"/>
</dbReference>
<dbReference type="EMBL" id="JAOXXL010000015">
    <property type="protein sequence ID" value="MCY7008235.1"/>
    <property type="molecule type" value="Genomic_DNA"/>
</dbReference>